<dbReference type="EMBL" id="SDMP01000004">
    <property type="protein sequence ID" value="RYR60918.1"/>
    <property type="molecule type" value="Genomic_DNA"/>
</dbReference>
<keyword evidence="1" id="KW-0812">Transmembrane</keyword>
<dbReference type="Proteomes" id="UP000289738">
    <property type="component" value="Chromosome A04"/>
</dbReference>
<evidence type="ECO:0000256" key="1">
    <source>
        <dbReference type="SAM" id="Phobius"/>
    </source>
</evidence>
<protein>
    <submittedName>
        <fullName evidence="2">Uncharacterized protein</fullName>
    </submittedName>
</protein>
<feature type="transmembrane region" description="Helical" evidence="1">
    <location>
        <begin position="156"/>
        <end position="173"/>
    </location>
</feature>
<keyword evidence="3" id="KW-1185">Reference proteome</keyword>
<feature type="transmembrane region" description="Helical" evidence="1">
    <location>
        <begin position="193"/>
        <end position="223"/>
    </location>
</feature>
<feature type="transmembrane region" description="Helical" evidence="1">
    <location>
        <begin position="132"/>
        <end position="149"/>
    </location>
</feature>
<dbReference type="AlphaFoldDB" id="A0A445DCL2"/>
<evidence type="ECO:0000313" key="2">
    <source>
        <dbReference type="EMBL" id="RYR60918.1"/>
    </source>
</evidence>
<keyword evidence="1" id="KW-1133">Transmembrane helix</keyword>
<gene>
    <name evidence="2" type="ORF">Ahy_A04g018009</name>
</gene>
<feature type="transmembrane region" description="Helical" evidence="1">
    <location>
        <begin position="90"/>
        <end position="112"/>
    </location>
</feature>
<sequence length="246" mass="27904">MSEGQPADVVINTLLFLTKTLPKLTPFCFFFQASNPPMEMLDSHMLSFDIEHPLSPMLQQQPPHETLPTIRSFLTQMFSMVRQANENTRGFLLLGINGVVFHQLTSVTSYVFDEKRKLLNFGEAFNMSLPPMVHISMIVWSFALNYLLLFRLNPGIQCILLLVTILMQWYYFAELARRAAGIAVDLGSYKMPLLWFSFFGGIGMALFCGSTVLLIVFLSWLFARRRGLQFQGIRVNGDSIIGAMNA</sequence>
<reference evidence="2 3" key="1">
    <citation type="submission" date="2019-01" db="EMBL/GenBank/DDBJ databases">
        <title>Sequencing of cultivated peanut Arachis hypogaea provides insights into genome evolution and oil improvement.</title>
        <authorList>
            <person name="Chen X."/>
        </authorList>
    </citation>
    <scope>NUCLEOTIDE SEQUENCE [LARGE SCALE GENOMIC DNA]</scope>
    <source>
        <strain evidence="3">cv. Fuhuasheng</strain>
        <tissue evidence="2">Leaves</tissue>
    </source>
</reference>
<organism evidence="2 3">
    <name type="scientific">Arachis hypogaea</name>
    <name type="common">Peanut</name>
    <dbReference type="NCBI Taxonomy" id="3818"/>
    <lineage>
        <taxon>Eukaryota</taxon>
        <taxon>Viridiplantae</taxon>
        <taxon>Streptophyta</taxon>
        <taxon>Embryophyta</taxon>
        <taxon>Tracheophyta</taxon>
        <taxon>Spermatophyta</taxon>
        <taxon>Magnoliopsida</taxon>
        <taxon>eudicotyledons</taxon>
        <taxon>Gunneridae</taxon>
        <taxon>Pentapetalae</taxon>
        <taxon>rosids</taxon>
        <taxon>fabids</taxon>
        <taxon>Fabales</taxon>
        <taxon>Fabaceae</taxon>
        <taxon>Papilionoideae</taxon>
        <taxon>50 kb inversion clade</taxon>
        <taxon>dalbergioids sensu lato</taxon>
        <taxon>Dalbergieae</taxon>
        <taxon>Pterocarpus clade</taxon>
        <taxon>Arachis</taxon>
    </lineage>
</organism>
<accession>A0A445DCL2</accession>
<evidence type="ECO:0000313" key="3">
    <source>
        <dbReference type="Proteomes" id="UP000289738"/>
    </source>
</evidence>
<proteinExistence type="predicted"/>
<comment type="caution">
    <text evidence="2">The sequence shown here is derived from an EMBL/GenBank/DDBJ whole genome shotgun (WGS) entry which is preliminary data.</text>
</comment>
<name>A0A445DCL2_ARAHY</name>
<keyword evidence="1" id="KW-0472">Membrane</keyword>